<evidence type="ECO:0000256" key="1">
    <source>
        <dbReference type="ARBA" id="ARBA00004192"/>
    </source>
</evidence>
<evidence type="ECO:0000256" key="2">
    <source>
        <dbReference type="ARBA" id="ARBA00012493"/>
    </source>
</evidence>
<dbReference type="SUPFAM" id="SSF50630">
    <property type="entry name" value="Acid proteases"/>
    <property type="match status" value="1"/>
</dbReference>
<feature type="region of interest" description="Disordered" evidence="12">
    <location>
        <begin position="186"/>
        <end position="246"/>
    </location>
</feature>
<evidence type="ECO:0000256" key="5">
    <source>
        <dbReference type="ARBA" id="ARBA00022695"/>
    </source>
</evidence>
<dbReference type="InterPro" id="IPR050951">
    <property type="entry name" value="Retrovirus_Pol_polyprotein"/>
</dbReference>
<dbReference type="Pfam" id="PF17917">
    <property type="entry name" value="RT_RNaseH"/>
    <property type="match status" value="1"/>
</dbReference>
<feature type="compositionally biased region" description="Polar residues" evidence="12">
    <location>
        <begin position="18"/>
        <end position="29"/>
    </location>
</feature>
<dbReference type="Pfam" id="PF03732">
    <property type="entry name" value="Retrotrans_gag"/>
    <property type="match status" value="1"/>
</dbReference>
<evidence type="ECO:0000313" key="15">
    <source>
        <dbReference type="Proteomes" id="UP000615446"/>
    </source>
</evidence>
<evidence type="ECO:0000256" key="11">
    <source>
        <dbReference type="ARBA" id="ARBA00032885"/>
    </source>
</evidence>
<dbReference type="Pfam" id="PF17921">
    <property type="entry name" value="Integrase_H2C2"/>
    <property type="match status" value="1"/>
</dbReference>
<dbReference type="Pfam" id="PF03539">
    <property type="entry name" value="Spuma_A9PTase"/>
    <property type="match status" value="1"/>
</dbReference>
<comment type="subcellular location">
    <subcellularLocation>
        <location evidence="1">Host cytoplasm</location>
    </subcellularLocation>
</comment>
<feature type="compositionally biased region" description="Acidic residues" evidence="12">
    <location>
        <begin position="193"/>
        <end position="206"/>
    </location>
</feature>
<feature type="domain" description="Integrase catalytic" evidence="13">
    <location>
        <begin position="1659"/>
        <end position="1822"/>
    </location>
</feature>
<evidence type="ECO:0000256" key="7">
    <source>
        <dbReference type="ARBA" id="ARBA00022759"/>
    </source>
</evidence>
<sequence length="1961" mass="227097">MASPQNSDKKVPAKRPDGTTSFITNQTKGKSPDTADANIVPNLTLRTLNANKKYIDQVKSHHQQHQQHNINQTALPEEIIKQYPDPTCRVCYPEPKKNMLSVEFRNFWFDWFRSLYSVSHYNGHTVYLFDEAIKEKDQDKRINLLQHMVFTIRYKNMPAEGLENVMANIAQTWDTTAGFVRMERLIKQPSDPNNDDGEQKDDDDEEVVSRHGQSGINEDDDDSDDYVLRIPDSSEPTQEIPKLTEPEQERLDQNLQHFKLTTLESSINDALRNIVKTEPLEIKSAPNSPILKSSFNNAYVLVTNVNTHATIIPEYSVGTFSWKDKTTNVGIGHANAQYVNRIGALFNNKINELKDNKIEGGYNLIINDTSFEQIEEGDSGPINFNNTLPSYMMTITNLSISTAKTARPDVTIRNPTIGNINLEGSSSGSSKVQGTTQVKFKSPVKKSIPTGNFSATQPFLDINPALTTNPNIVAVPLSGGNLHNITTSNVSSQNTQPAYPIIQPTPTDNADLLTQLLQGFNQILSANQHHSSPTSNIRKESRLVDFPKFKGGNQDPIEWLEAFDRACKANCVSMDRRMDVVPSYLKGTALTWFNTVGAREWENSLNRNQSFTHLFEAQFCNPFKMSQWKHQLRNRKQRAGETIDEYTSAMEELWKRIDPKRKRTELDRISEYVEGLRPEFIVPVQSAMPQTVKEAINKAKATETAFSMETDLSVYSLTPGYLPNLVATDSIEEIIERKLKEQIERVLNRNNYNNSYNNSSNNNIRRNNRDKEYYNCNKKGHIARECWNKNKDQSNRSNNRGNNRNNNNNSNVNHYNYQSNSRQGNNQPNQARGDYNNKKDRNSFISYNISNLNDNNYNNDKLINDESFDQDYNKNPKVTNANKLEQRATIKIMEASNNPITKGEIDDWNKFLEEIATTQDSENEKQLNSRIDYNTKDVKDALFGEAVVFGERINVIIDSGSKGSVISKQFLDRKQQDINSPAHFRLIDIQGNRTCPLGIKHNVQVNIEGYDVGIDMVVTESKDYNIVLGNDWISKVRATLDYNNGLLTILTPHGTVTTAVTCWDNIKNPLQFHPIPQVSIENPSELELEGEDENVESQTFFFNVQQTSNITQIEGDVYPNECLQYWIKKFRSNDQKQWKGPGKCWCKKKLKEQQQCKVCYKRWEDCALYSMISPTDDPFYKVQLEQDDVLLYITSEKSIAIGEINNTQKEKLTTLLQKYAHLFATKKEELGRTNIVKHSIYTENIPPIRQKFYRTSQKEQEHIDKEIKEMLYYNIIRPSTSEWASPIILVPKKNGKLRFCVDYRQLNKVTKKDNYPLPRTDEIFDSLEKAQWFTSLDLASEYWQVEMKEEDKSKTAFITRNGIYVMEKYNGHIVTNKGILPDPSKVNAIKNYPVPKNLTQLRAFLGLASYYRRFIKDFSKISTPLYILLKKDIPYEWNQDRHQVFQFLKEKLITAPLLAYPDFTKSFLLFTDASITALGAVLEQEQEDGLRHPIAYASRSTSESERNYSSTELECAAVIWAVNYFRSYLYGKKFTIFTDHSALQWLLKLKTIKNGLTGRLARWQLILQPYDYDIKYRKEQLYYDLYQYLSNLIIPENYNKNEQDKIKQLAKNYTIQNDKLFRKNQDKLQRVIMPSQVEIILFNLHKDMTGAHLGVETTYNKIKERYYWPKMYNDIKIYIESCDNCQRRVAMDYFTKWPEARAIPNAKAETVAKFLFEEIISRHGVSKEILSDRDTSFNNALINEICDKYQTKHRLTSAYRPQTNGMVERFNRTIGESLAKLVIDKDNNKEWDDYIQAILLAYRTRQHETTGYSPFYLIYGRQAVLPIELMIDTNINKEKDIHEALLERTYDIMEKMDQDLEKVKIRINQRQQIQKKKYDDKGISLKLKIGDKVLVEQTHLRNNMSAKLENQWIGPYYIHNVLDQNVYKLRHMNGKLVKGVIHGNRLKIYIEQYLEPLILLE</sequence>
<evidence type="ECO:0000256" key="8">
    <source>
        <dbReference type="ARBA" id="ARBA00022801"/>
    </source>
</evidence>
<dbReference type="GO" id="GO:0004190">
    <property type="term" value="F:aspartic-type endopeptidase activity"/>
    <property type="evidence" value="ECO:0007669"/>
    <property type="project" value="InterPro"/>
</dbReference>
<keyword evidence="8" id="KW-0378">Hydrolase</keyword>
<dbReference type="Gene3D" id="2.40.70.10">
    <property type="entry name" value="Acid Proteases"/>
    <property type="match status" value="1"/>
</dbReference>
<dbReference type="Gene3D" id="4.10.60.10">
    <property type="entry name" value="Zinc finger, CCHC-type"/>
    <property type="match status" value="1"/>
</dbReference>
<dbReference type="SUPFAM" id="SSF56672">
    <property type="entry name" value="DNA/RNA polymerases"/>
    <property type="match status" value="1"/>
</dbReference>
<dbReference type="InterPro" id="IPR000477">
    <property type="entry name" value="RT_dom"/>
</dbReference>
<dbReference type="GO" id="GO:0015074">
    <property type="term" value="P:DNA integration"/>
    <property type="evidence" value="ECO:0007669"/>
    <property type="project" value="InterPro"/>
</dbReference>
<dbReference type="FunFam" id="3.10.20.370:FF:000001">
    <property type="entry name" value="Retrovirus-related Pol polyprotein from transposon 17.6-like protein"/>
    <property type="match status" value="1"/>
</dbReference>
<dbReference type="Gene3D" id="1.10.340.70">
    <property type="match status" value="1"/>
</dbReference>
<name>A0A8H3KQ36_9GLOM</name>
<dbReference type="OrthoDB" id="5582742at2759"/>
<dbReference type="GO" id="GO:0006508">
    <property type="term" value="P:proteolysis"/>
    <property type="evidence" value="ECO:0007669"/>
    <property type="project" value="InterPro"/>
</dbReference>
<dbReference type="FunFam" id="3.30.70.270:FF:000045">
    <property type="entry name" value="Transposon Tf2-7 polyprotein"/>
    <property type="match status" value="1"/>
</dbReference>
<accession>A0A8H3KQ36</accession>
<reference evidence="14" key="1">
    <citation type="submission" date="2019-10" db="EMBL/GenBank/DDBJ databases">
        <title>Conservation and host-specific expression of non-tandemly repeated heterogenous ribosome RNA gene in arbuscular mycorrhizal fungi.</title>
        <authorList>
            <person name="Maeda T."/>
            <person name="Kobayashi Y."/>
            <person name="Nakagawa T."/>
            <person name="Ezawa T."/>
            <person name="Yamaguchi K."/>
            <person name="Bino T."/>
            <person name="Nishimoto Y."/>
            <person name="Shigenobu S."/>
            <person name="Kawaguchi M."/>
        </authorList>
    </citation>
    <scope>NUCLEOTIDE SEQUENCE</scope>
    <source>
        <strain evidence="14">HR1</strain>
    </source>
</reference>
<evidence type="ECO:0000259" key="13">
    <source>
        <dbReference type="PROSITE" id="PS50994"/>
    </source>
</evidence>
<evidence type="ECO:0000256" key="9">
    <source>
        <dbReference type="ARBA" id="ARBA00022918"/>
    </source>
</evidence>
<dbReference type="PROSITE" id="PS50994">
    <property type="entry name" value="INTEGRASE"/>
    <property type="match status" value="1"/>
</dbReference>
<dbReference type="InterPro" id="IPR021109">
    <property type="entry name" value="Peptidase_aspartic_dom_sf"/>
</dbReference>
<dbReference type="GO" id="GO:0005634">
    <property type="term" value="C:nucleus"/>
    <property type="evidence" value="ECO:0007669"/>
    <property type="project" value="UniProtKB-ARBA"/>
</dbReference>
<feature type="region of interest" description="Disordered" evidence="12">
    <location>
        <begin position="1"/>
        <end position="37"/>
    </location>
</feature>
<dbReference type="InterPro" id="IPR036397">
    <property type="entry name" value="RNaseH_sf"/>
</dbReference>
<dbReference type="GO" id="GO:0030430">
    <property type="term" value="C:host cell cytoplasm"/>
    <property type="evidence" value="ECO:0007669"/>
    <property type="project" value="UniProtKB-SubCell"/>
</dbReference>
<dbReference type="Gene3D" id="3.10.10.10">
    <property type="entry name" value="HIV Type 1 Reverse Transcriptase, subunit A, domain 1"/>
    <property type="match status" value="1"/>
</dbReference>
<keyword evidence="6" id="KW-0540">Nuclease</keyword>
<dbReference type="Gene3D" id="3.10.20.370">
    <property type="match status" value="1"/>
</dbReference>
<dbReference type="CDD" id="cd09274">
    <property type="entry name" value="RNase_HI_RT_Ty3"/>
    <property type="match status" value="1"/>
</dbReference>
<dbReference type="Pfam" id="PF08284">
    <property type="entry name" value="RVP_2"/>
    <property type="match status" value="1"/>
</dbReference>
<dbReference type="InterPro" id="IPR043128">
    <property type="entry name" value="Rev_trsase/Diguanyl_cyclase"/>
</dbReference>
<evidence type="ECO:0000313" key="14">
    <source>
        <dbReference type="EMBL" id="GES73752.1"/>
    </source>
</evidence>
<keyword evidence="9" id="KW-0695">RNA-directed DNA polymerase</keyword>
<dbReference type="InterPro" id="IPR001584">
    <property type="entry name" value="Integrase_cat-core"/>
</dbReference>
<dbReference type="InterPro" id="IPR001641">
    <property type="entry name" value="Spumavirus_A9"/>
</dbReference>
<dbReference type="InterPro" id="IPR043502">
    <property type="entry name" value="DNA/RNA_pol_sf"/>
</dbReference>
<dbReference type="PANTHER" id="PTHR37984">
    <property type="entry name" value="PROTEIN CBG26694"/>
    <property type="match status" value="1"/>
</dbReference>
<dbReference type="GO" id="GO:0003964">
    <property type="term" value="F:RNA-directed DNA polymerase activity"/>
    <property type="evidence" value="ECO:0007669"/>
    <property type="project" value="UniProtKB-KW"/>
</dbReference>
<evidence type="ECO:0000256" key="3">
    <source>
        <dbReference type="ARBA" id="ARBA00016217"/>
    </source>
</evidence>
<organism evidence="14 15">
    <name type="scientific">Rhizophagus clarus</name>
    <dbReference type="NCBI Taxonomy" id="94130"/>
    <lineage>
        <taxon>Eukaryota</taxon>
        <taxon>Fungi</taxon>
        <taxon>Fungi incertae sedis</taxon>
        <taxon>Mucoromycota</taxon>
        <taxon>Glomeromycotina</taxon>
        <taxon>Glomeromycetes</taxon>
        <taxon>Glomerales</taxon>
        <taxon>Glomeraceae</taxon>
        <taxon>Rhizophagus</taxon>
    </lineage>
</organism>
<protein>
    <recommendedName>
        <fullName evidence="3">Pro-Pol polyprotein</fullName>
        <ecNumber evidence="2">2.7.7.49</ecNumber>
    </recommendedName>
    <alternativeName>
        <fullName evidence="11">Pr125Pol</fullName>
    </alternativeName>
</protein>
<dbReference type="FunFam" id="3.30.420.10:FF:000032">
    <property type="entry name" value="Retrovirus-related Pol polyprotein from transposon 297-like Protein"/>
    <property type="match status" value="1"/>
</dbReference>
<evidence type="ECO:0000256" key="4">
    <source>
        <dbReference type="ARBA" id="ARBA00022679"/>
    </source>
</evidence>
<dbReference type="InterPro" id="IPR041373">
    <property type="entry name" value="RT_RNaseH"/>
</dbReference>
<dbReference type="InterPro" id="IPR005162">
    <property type="entry name" value="Retrotrans_gag_dom"/>
</dbReference>
<keyword evidence="4" id="KW-0808">Transferase</keyword>
<keyword evidence="7" id="KW-0255">Endonuclease</keyword>
<dbReference type="PANTHER" id="PTHR37984:SF5">
    <property type="entry name" value="PROTEIN NYNRIN-LIKE"/>
    <property type="match status" value="1"/>
</dbReference>
<evidence type="ECO:0000256" key="6">
    <source>
        <dbReference type="ARBA" id="ARBA00022722"/>
    </source>
</evidence>
<dbReference type="Pfam" id="PF00078">
    <property type="entry name" value="RVT_1"/>
    <property type="match status" value="1"/>
</dbReference>
<dbReference type="InterPro" id="IPR041588">
    <property type="entry name" value="Integrase_H2C2"/>
</dbReference>
<evidence type="ECO:0000256" key="10">
    <source>
        <dbReference type="ARBA" id="ARBA00023200"/>
    </source>
</evidence>
<evidence type="ECO:0000256" key="12">
    <source>
        <dbReference type="SAM" id="MobiDB-lite"/>
    </source>
</evidence>
<dbReference type="FunFam" id="1.10.340.70:FF:000001">
    <property type="entry name" value="Retrovirus-related Pol polyprotein from transposon gypsy-like Protein"/>
    <property type="match status" value="1"/>
</dbReference>
<dbReference type="Gene3D" id="3.30.420.10">
    <property type="entry name" value="Ribonuclease H-like superfamily/Ribonuclease H"/>
    <property type="match status" value="1"/>
</dbReference>
<dbReference type="GO" id="GO:0004519">
    <property type="term" value="F:endonuclease activity"/>
    <property type="evidence" value="ECO:0007669"/>
    <property type="project" value="UniProtKB-KW"/>
</dbReference>
<dbReference type="CDD" id="cd00303">
    <property type="entry name" value="retropepsin_like"/>
    <property type="match status" value="1"/>
</dbReference>
<feature type="compositionally biased region" description="Low complexity" evidence="12">
    <location>
        <begin position="795"/>
        <end position="821"/>
    </location>
</feature>
<feature type="compositionally biased region" description="Basic and acidic residues" evidence="12">
    <location>
        <begin position="7"/>
        <end position="17"/>
    </location>
</feature>
<gene>
    <name evidence="14" type="ORF">RCL2_000126700</name>
</gene>
<keyword evidence="10" id="KW-1035">Host cytoplasm</keyword>
<dbReference type="Proteomes" id="UP000615446">
    <property type="component" value="Unassembled WGS sequence"/>
</dbReference>
<comment type="caution">
    <text evidence="14">The sequence shown here is derived from an EMBL/GenBank/DDBJ whole genome shotgun (WGS) entry which is preliminary data.</text>
</comment>
<dbReference type="CDD" id="cd01647">
    <property type="entry name" value="RT_LTR"/>
    <property type="match status" value="1"/>
</dbReference>
<dbReference type="EC" id="2.7.7.49" evidence="2"/>
<dbReference type="SUPFAM" id="SSF53098">
    <property type="entry name" value="Ribonuclease H-like"/>
    <property type="match status" value="1"/>
</dbReference>
<dbReference type="EMBL" id="BLAL01000011">
    <property type="protein sequence ID" value="GES73752.1"/>
    <property type="molecule type" value="Genomic_DNA"/>
</dbReference>
<feature type="region of interest" description="Disordered" evidence="12">
    <location>
        <begin position="787"/>
        <end position="841"/>
    </location>
</feature>
<dbReference type="GO" id="GO:0003676">
    <property type="term" value="F:nucleic acid binding"/>
    <property type="evidence" value="ECO:0007669"/>
    <property type="project" value="InterPro"/>
</dbReference>
<keyword evidence="5" id="KW-0548">Nucleotidyltransferase</keyword>
<proteinExistence type="predicted"/>
<dbReference type="InterPro" id="IPR012337">
    <property type="entry name" value="RNaseH-like_sf"/>
</dbReference>
<dbReference type="Gene3D" id="3.30.70.270">
    <property type="match status" value="2"/>
</dbReference>